<dbReference type="PANTHER" id="PTHR32248">
    <property type="entry name" value="RNA POLYMERASE SIGMA-54 FACTOR"/>
    <property type="match status" value="1"/>
</dbReference>
<dbReference type="GO" id="GO:0016779">
    <property type="term" value="F:nucleotidyltransferase activity"/>
    <property type="evidence" value="ECO:0007669"/>
    <property type="project" value="UniProtKB-KW"/>
</dbReference>
<dbReference type="Pfam" id="PF04552">
    <property type="entry name" value="Sigma54_DBD"/>
    <property type="match status" value="1"/>
</dbReference>
<gene>
    <name evidence="12" type="primary">rpoN</name>
    <name evidence="12" type="ORF">TST_0443</name>
</gene>
<dbReference type="Proteomes" id="UP000063234">
    <property type="component" value="Chromosome"/>
</dbReference>
<reference evidence="13" key="1">
    <citation type="journal article" date="2018" name="Science">
        <title>A primordial and reversible TCA cycle in a facultatively chemolithoautotrophic thermophile.</title>
        <authorList>
            <person name="Nunoura T."/>
            <person name="Chikaraishi Y."/>
            <person name="Izaki R."/>
            <person name="Suwa T."/>
            <person name="Sato T."/>
            <person name="Harada T."/>
            <person name="Mori K."/>
            <person name="Kato Y."/>
            <person name="Miyazaki M."/>
            <person name="Shimamura S."/>
            <person name="Yanagawa K."/>
            <person name="Shuto A."/>
            <person name="Ohkouchi N."/>
            <person name="Fujita N."/>
            <person name="Takaki Y."/>
            <person name="Atomi H."/>
            <person name="Takai K."/>
        </authorList>
    </citation>
    <scope>NUCLEOTIDE SEQUENCE [LARGE SCALE GENOMIC DNA]</scope>
    <source>
        <strain evidence="13">DSM 17441 / JCM 13301 / NBRC 103674 / ABI70S6</strain>
    </source>
</reference>
<dbReference type="InterPro" id="IPR007634">
    <property type="entry name" value="RNA_pol_sigma_54_DNA-bd"/>
</dbReference>
<dbReference type="PIRSF" id="PIRSF000774">
    <property type="entry name" value="RpoN"/>
    <property type="match status" value="1"/>
</dbReference>
<proteinExistence type="inferred from homology"/>
<evidence type="ECO:0000256" key="1">
    <source>
        <dbReference type="ARBA" id="ARBA00008798"/>
    </source>
</evidence>
<organism evidence="12 13">
    <name type="scientific">Thermosulfidibacter takaii (strain DSM 17441 / JCM 13301 / NBRC 103674 / ABI70S6)</name>
    <dbReference type="NCBI Taxonomy" id="1298851"/>
    <lineage>
        <taxon>Bacteria</taxon>
        <taxon>Pseudomonadati</taxon>
        <taxon>Thermosulfidibacterota</taxon>
        <taxon>Thermosulfidibacteria</taxon>
        <taxon>Thermosulfidibacterales</taxon>
        <taxon>Thermosulfidibacteraceae</taxon>
    </lineage>
</organism>
<keyword evidence="3" id="KW-0808">Transferase</keyword>
<sequence>MKQKLSVELQPRLILSLEMQISLEVLSAGLIDLREMVDKELLENPFLEELPPPPNAYYPEEEDIPWWERVPAQGKSLQEHVLEQIAVLPNVDDETRKLMAQLAMHIDNNGFLSLSLEEAAQKLGMKVEQLEAVRKKLMDLIDPEGCGSVDTKEFLEFQLSKLGVNIDLGNADGLQLGDVIVNSLKPYPAWGWGGMDVAYVEPDAFVVKVGEEYQVYINERYTPRLTFNESYRAVLYDENLDQDTLEFLKAKMKRSIALAKAIEQRNKTLRRVIEVIVEEEKEFMDKGPLFYKPLTLKKVSERIDLHISTVSRVVNDKYVHTPQGTYSLKFFFEDKGFQVKRRIKELIDSEDKAKPLSDAAIARLLKEEGFDIARRTVAKYREELGIPSSAKRRVKGCR</sequence>
<dbReference type="OrthoDB" id="9814402at2"/>
<evidence type="ECO:0000259" key="11">
    <source>
        <dbReference type="Pfam" id="PF04963"/>
    </source>
</evidence>
<evidence type="ECO:0000256" key="5">
    <source>
        <dbReference type="ARBA" id="ARBA00023015"/>
    </source>
</evidence>
<evidence type="ECO:0000313" key="12">
    <source>
        <dbReference type="EMBL" id="BAT71251.1"/>
    </source>
</evidence>
<dbReference type="PANTHER" id="PTHR32248:SF4">
    <property type="entry name" value="RNA POLYMERASE SIGMA-54 FACTOR"/>
    <property type="match status" value="1"/>
</dbReference>
<dbReference type="InterPro" id="IPR038709">
    <property type="entry name" value="RpoN_core-bd_sf"/>
</dbReference>
<dbReference type="KEGG" id="ttk:TST_0443"/>
<accession>A0A0S3QSD2</accession>
<keyword evidence="9" id="KW-0175">Coiled coil</keyword>
<feature type="domain" description="RNA polymerase sigma factor 54 core-binding" evidence="11">
    <location>
        <begin position="68"/>
        <end position="160"/>
    </location>
</feature>
<evidence type="ECO:0000256" key="4">
    <source>
        <dbReference type="ARBA" id="ARBA00022695"/>
    </source>
</evidence>
<dbReference type="GO" id="GO:0003677">
    <property type="term" value="F:DNA binding"/>
    <property type="evidence" value="ECO:0007669"/>
    <property type="project" value="UniProtKB-KW"/>
</dbReference>
<dbReference type="EMBL" id="AP013035">
    <property type="protein sequence ID" value="BAT71251.1"/>
    <property type="molecule type" value="Genomic_DNA"/>
</dbReference>
<evidence type="ECO:0000256" key="6">
    <source>
        <dbReference type="ARBA" id="ARBA00023082"/>
    </source>
</evidence>
<keyword evidence="2" id="KW-0240">DNA-directed RNA polymerase</keyword>
<evidence type="ECO:0000259" key="10">
    <source>
        <dbReference type="Pfam" id="PF04552"/>
    </source>
</evidence>
<keyword evidence="4" id="KW-0548">Nucleotidyltransferase</keyword>
<dbReference type="GO" id="GO:0000428">
    <property type="term" value="C:DNA-directed RNA polymerase complex"/>
    <property type="evidence" value="ECO:0007669"/>
    <property type="project" value="UniProtKB-KW"/>
</dbReference>
<dbReference type="PROSITE" id="PS00718">
    <property type="entry name" value="SIGMA54_2"/>
    <property type="match status" value="1"/>
</dbReference>
<dbReference type="InterPro" id="IPR007046">
    <property type="entry name" value="RNA_pol_sigma_54_core-bd"/>
</dbReference>
<dbReference type="GO" id="GO:0016987">
    <property type="term" value="F:sigma factor activity"/>
    <property type="evidence" value="ECO:0007669"/>
    <property type="project" value="UniProtKB-KW"/>
</dbReference>
<keyword evidence="5" id="KW-0805">Transcription regulation</keyword>
<dbReference type="Gene3D" id="1.10.10.60">
    <property type="entry name" value="Homeodomain-like"/>
    <property type="match status" value="1"/>
</dbReference>
<feature type="coiled-coil region" evidence="9">
    <location>
        <begin position="245"/>
        <end position="279"/>
    </location>
</feature>
<dbReference type="PRINTS" id="PR00045">
    <property type="entry name" value="SIGMA54FCT"/>
</dbReference>
<dbReference type="Gene3D" id="1.10.10.1330">
    <property type="entry name" value="RNA polymerase sigma-54 factor, core-binding domain"/>
    <property type="match status" value="1"/>
</dbReference>
<evidence type="ECO:0000313" key="13">
    <source>
        <dbReference type="Proteomes" id="UP000063234"/>
    </source>
</evidence>
<keyword evidence="8" id="KW-0804">Transcription</keyword>
<evidence type="ECO:0000256" key="7">
    <source>
        <dbReference type="ARBA" id="ARBA00023125"/>
    </source>
</evidence>
<dbReference type="Pfam" id="PF04963">
    <property type="entry name" value="Sigma54_CBD"/>
    <property type="match status" value="2"/>
</dbReference>
<dbReference type="PROSITE" id="PS50044">
    <property type="entry name" value="SIGMA54_3"/>
    <property type="match status" value="1"/>
</dbReference>
<dbReference type="AlphaFoldDB" id="A0A0S3QSD2"/>
<keyword evidence="13" id="KW-1185">Reference proteome</keyword>
<evidence type="ECO:0000256" key="2">
    <source>
        <dbReference type="ARBA" id="ARBA00022478"/>
    </source>
</evidence>
<dbReference type="STRING" id="1298851.TST_0443"/>
<dbReference type="PATRIC" id="fig|1298851.3.peg.454"/>
<keyword evidence="7" id="KW-0238">DNA-binding</keyword>
<dbReference type="GO" id="GO:0001216">
    <property type="term" value="F:DNA-binding transcription activator activity"/>
    <property type="evidence" value="ECO:0007669"/>
    <property type="project" value="InterPro"/>
</dbReference>
<evidence type="ECO:0000256" key="8">
    <source>
        <dbReference type="ARBA" id="ARBA00023163"/>
    </source>
</evidence>
<feature type="domain" description="RNA polymerase sigma factor 54 core-binding" evidence="11">
    <location>
        <begin position="180"/>
        <end position="231"/>
    </location>
</feature>
<dbReference type="Pfam" id="PF00309">
    <property type="entry name" value="Sigma54_AID"/>
    <property type="match status" value="1"/>
</dbReference>
<feature type="domain" description="RNA polymerase sigma factor 54 DNA-binding" evidence="10">
    <location>
        <begin position="246"/>
        <end position="393"/>
    </location>
</feature>
<keyword evidence="6" id="KW-0731">Sigma factor</keyword>
<dbReference type="InterPro" id="IPR000394">
    <property type="entry name" value="RNA_pol_sigma_54"/>
</dbReference>
<evidence type="ECO:0000256" key="9">
    <source>
        <dbReference type="SAM" id="Coils"/>
    </source>
</evidence>
<protein>
    <submittedName>
        <fullName evidence="12">RNA polymerase sigma-54 factor</fullName>
    </submittedName>
</protein>
<name>A0A0S3QSD2_THET7</name>
<dbReference type="RefSeq" id="WP_068549171.1">
    <property type="nucleotide sequence ID" value="NZ_AP013035.1"/>
</dbReference>
<dbReference type="GO" id="GO:0006352">
    <property type="term" value="P:DNA-templated transcription initiation"/>
    <property type="evidence" value="ECO:0007669"/>
    <property type="project" value="InterPro"/>
</dbReference>
<evidence type="ECO:0000256" key="3">
    <source>
        <dbReference type="ARBA" id="ARBA00022679"/>
    </source>
</evidence>
<comment type="similarity">
    <text evidence="1">Belongs to the sigma-54 factor family.</text>
</comment>